<dbReference type="RefSeq" id="WP_190407197.1">
    <property type="nucleotide sequence ID" value="NZ_JACJRF010000015.1"/>
</dbReference>
<dbReference type="EMBL" id="JACJRF010000015">
    <property type="protein sequence ID" value="MBD2344748.1"/>
    <property type="molecule type" value="Genomic_DNA"/>
</dbReference>
<accession>A0ABR8CQT9</accession>
<comment type="caution">
    <text evidence="1">The sequence shown here is derived from an EMBL/GenBank/DDBJ whole genome shotgun (WGS) entry which is preliminary data.</text>
</comment>
<organism evidence="1 2">
    <name type="scientific">Anabaena subtropica FACHB-260</name>
    <dbReference type="NCBI Taxonomy" id="2692884"/>
    <lineage>
        <taxon>Bacteria</taxon>
        <taxon>Bacillati</taxon>
        <taxon>Cyanobacteriota</taxon>
        <taxon>Cyanophyceae</taxon>
        <taxon>Nostocales</taxon>
        <taxon>Nostocaceae</taxon>
        <taxon>Anabaena</taxon>
    </lineage>
</organism>
<dbReference type="Pfam" id="PF12616">
    <property type="entry name" value="DUF3775"/>
    <property type="match status" value="1"/>
</dbReference>
<evidence type="ECO:0000313" key="2">
    <source>
        <dbReference type="Proteomes" id="UP000607281"/>
    </source>
</evidence>
<evidence type="ECO:0000313" key="1">
    <source>
        <dbReference type="EMBL" id="MBD2344748.1"/>
    </source>
</evidence>
<sequence length="134" mass="15585">MKLLPIYKIYKIIETTELIYKERGSGRTNQSETFIDKLSNYLEDFNITGKYSINILHQYINEFSQDEKIELIALMWLGRSALGEPTEDFSNLVEQVVDFIPENYATIYIIEKPLLAKYLRKGLQKLNILPSVSS</sequence>
<keyword evidence="2" id="KW-1185">Reference proteome</keyword>
<dbReference type="Proteomes" id="UP000607281">
    <property type="component" value="Unassembled WGS sequence"/>
</dbReference>
<name>A0ABR8CQT9_9NOST</name>
<proteinExistence type="predicted"/>
<protein>
    <submittedName>
        <fullName evidence="1">DUF3775 domain-containing protein</fullName>
    </submittedName>
</protein>
<gene>
    <name evidence="1" type="ORF">H6G18_11385</name>
</gene>
<reference evidence="1 2" key="1">
    <citation type="journal article" date="2020" name="ISME J.">
        <title>Comparative genomics reveals insights into cyanobacterial evolution and habitat adaptation.</title>
        <authorList>
            <person name="Chen M.Y."/>
            <person name="Teng W.K."/>
            <person name="Zhao L."/>
            <person name="Hu C.X."/>
            <person name="Zhou Y.K."/>
            <person name="Han B.P."/>
            <person name="Song L.R."/>
            <person name="Shu W.S."/>
        </authorList>
    </citation>
    <scope>NUCLEOTIDE SEQUENCE [LARGE SCALE GENOMIC DNA]</scope>
    <source>
        <strain evidence="1 2">FACHB-260</strain>
    </source>
</reference>
<dbReference type="InterPro" id="IPR022254">
    <property type="entry name" value="DUF3775"/>
</dbReference>